<proteinExistence type="predicted"/>
<protein>
    <submittedName>
        <fullName evidence="1">Uncharacterized protein</fullName>
    </submittedName>
</protein>
<evidence type="ECO:0000313" key="2">
    <source>
        <dbReference type="Proteomes" id="UP001152888"/>
    </source>
</evidence>
<organism evidence="1 2">
    <name type="scientific">Acanthoscelides obtectus</name>
    <name type="common">Bean weevil</name>
    <name type="synonym">Bruchus obtectus</name>
    <dbReference type="NCBI Taxonomy" id="200917"/>
    <lineage>
        <taxon>Eukaryota</taxon>
        <taxon>Metazoa</taxon>
        <taxon>Ecdysozoa</taxon>
        <taxon>Arthropoda</taxon>
        <taxon>Hexapoda</taxon>
        <taxon>Insecta</taxon>
        <taxon>Pterygota</taxon>
        <taxon>Neoptera</taxon>
        <taxon>Endopterygota</taxon>
        <taxon>Coleoptera</taxon>
        <taxon>Polyphaga</taxon>
        <taxon>Cucujiformia</taxon>
        <taxon>Chrysomeloidea</taxon>
        <taxon>Chrysomelidae</taxon>
        <taxon>Bruchinae</taxon>
        <taxon>Bruchini</taxon>
        <taxon>Acanthoscelides</taxon>
    </lineage>
</organism>
<sequence>MEDVSNLPMSLGDAFAEREMYGWGNLKIGQKGPGRDIGNPLSPPKGSENVYGLKEKQKGVTATLVEKVFDNFFSDNFNLKTLKPVRKRVVSKKEINLFKSAYRPAIRIKKRNAHNKYIRRASNKQAAMRNVIKANGVQSSKSHSSTLNANNLNFFFVSIDEAIIAEIPATQSKFKDFIQTNQRGRGVAKKEQKHINDKRSHLPSVSYADFDGKEPASALFCNQ</sequence>
<dbReference type="AlphaFoldDB" id="A0A9P0Q2T8"/>
<gene>
    <name evidence="1" type="ORF">ACAOBT_LOCUS30351</name>
</gene>
<accession>A0A9P0Q2T8</accession>
<reference evidence="1" key="1">
    <citation type="submission" date="2022-03" db="EMBL/GenBank/DDBJ databases">
        <authorList>
            <person name="Sayadi A."/>
        </authorList>
    </citation>
    <scope>NUCLEOTIDE SEQUENCE</scope>
</reference>
<comment type="caution">
    <text evidence="1">The sequence shown here is derived from an EMBL/GenBank/DDBJ whole genome shotgun (WGS) entry which is preliminary data.</text>
</comment>
<name>A0A9P0Q2T8_ACAOB</name>
<keyword evidence="2" id="KW-1185">Reference proteome</keyword>
<evidence type="ECO:0000313" key="1">
    <source>
        <dbReference type="EMBL" id="CAH2008610.1"/>
    </source>
</evidence>
<dbReference type="EMBL" id="CAKOFQ010007821">
    <property type="protein sequence ID" value="CAH2008610.1"/>
    <property type="molecule type" value="Genomic_DNA"/>
</dbReference>
<dbReference type="Proteomes" id="UP001152888">
    <property type="component" value="Unassembled WGS sequence"/>
</dbReference>